<proteinExistence type="predicted"/>
<feature type="region of interest" description="Disordered" evidence="1">
    <location>
        <begin position="159"/>
        <end position="189"/>
    </location>
</feature>
<feature type="compositionally biased region" description="Low complexity" evidence="1">
    <location>
        <begin position="17"/>
        <end position="40"/>
    </location>
</feature>
<accession>M1DH42</accession>
<reference evidence="3" key="1">
    <citation type="journal article" date="2011" name="Nature">
        <title>Genome sequence and analysis of the tuber crop potato.</title>
        <authorList>
            <consortium name="The Potato Genome Sequencing Consortium"/>
        </authorList>
    </citation>
    <scope>NUCLEOTIDE SEQUENCE [LARGE SCALE GENOMIC DNA]</scope>
    <source>
        <strain evidence="3">cv. DM1-3 516 R44</strain>
    </source>
</reference>
<feature type="region of interest" description="Disordered" evidence="1">
    <location>
        <begin position="1"/>
        <end position="40"/>
    </location>
</feature>
<protein>
    <submittedName>
        <fullName evidence="2">Integrase core domain containing protein</fullName>
    </submittedName>
</protein>
<evidence type="ECO:0000313" key="3">
    <source>
        <dbReference type="Proteomes" id="UP000011115"/>
    </source>
</evidence>
<dbReference type="Proteomes" id="UP000011115">
    <property type="component" value="Unassembled WGS sequence"/>
</dbReference>
<sequence>MQGEEPAPPTTTKDTPSSHSQAASQAPSSSRATPSSGSVAVPVDRVQKLEAQMATLLQHVKPLIQRSIAESVARMEQMMDHKVQAIHQRLDAFKLRISEQPAPTIDVSSFQTELASLRDDLDALLAPPKTEPKSSPTAPVENTVLDALFGEEIPSPVSFCHARNNPRSSQTFDGTEAGKSRKREHQELEAARRASIIDEELRHQRAREIGVGAFSSMSTTDGAARVDVSTTKGAETVDAGTTEGDPIVDLASFGKPNSPAC</sequence>
<organism evidence="2 3">
    <name type="scientific">Solanum tuberosum</name>
    <name type="common">Potato</name>
    <dbReference type="NCBI Taxonomy" id="4113"/>
    <lineage>
        <taxon>Eukaryota</taxon>
        <taxon>Viridiplantae</taxon>
        <taxon>Streptophyta</taxon>
        <taxon>Embryophyta</taxon>
        <taxon>Tracheophyta</taxon>
        <taxon>Spermatophyta</taxon>
        <taxon>Magnoliopsida</taxon>
        <taxon>eudicotyledons</taxon>
        <taxon>Gunneridae</taxon>
        <taxon>Pentapetalae</taxon>
        <taxon>asterids</taxon>
        <taxon>lamiids</taxon>
        <taxon>Solanales</taxon>
        <taxon>Solanaceae</taxon>
        <taxon>Solanoideae</taxon>
        <taxon>Solaneae</taxon>
        <taxon>Solanum</taxon>
    </lineage>
</organism>
<name>M1DH42_SOLTU</name>
<keyword evidence="3" id="KW-1185">Reference proteome</keyword>
<dbReference type="EnsemblPlants" id="PGSC0003DMT400088954">
    <property type="protein sequence ID" value="PGSC0003DMT400088954"/>
    <property type="gene ID" value="PGSC0003DMG400038525"/>
</dbReference>
<evidence type="ECO:0000313" key="2">
    <source>
        <dbReference type="EnsemblPlants" id="PGSC0003DMT400088954"/>
    </source>
</evidence>
<feature type="compositionally biased region" description="Basic and acidic residues" evidence="1">
    <location>
        <begin position="176"/>
        <end position="189"/>
    </location>
</feature>
<dbReference type="InParanoid" id="M1DH42"/>
<feature type="region of interest" description="Disordered" evidence="1">
    <location>
        <begin position="216"/>
        <end position="261"/>
    </location>
</feature>
<dbReference type="AlphaFoldDB" id="M1DH42"/>
<dbReference type="HOGENOM" id="CLU_028647_6_0_1"/>
<reference evidence="2" key="2">
    <citation type="submission" date="2015-06" db="UniProtKB">
        <authorList>
            <consortium name="EnsemblPlants"/>
        </authorList>
    </citation>
    <scope>IDENTIFICATION</scope>
    <source>
        <strain evidence="2">DM1-3 516 R44</strain>
    </source>
</reference>
<evidence type="ECO:0000256" key="1">
    <source>
        <dbReference type="SAM" id="MobiDB-lite"/>
    </source>
</evidence>
<dbReference type="PaxDb" id="4113-PGSC0003DMT400088954"/>
<dbReference type="Gramene" id="PGSC0003DMT400088954">
    <property type="protein sequence ID" value="PGSC0003DMT400088954"/>
    <property type="gene ID" value="PGSC0003DMG400038525"/>
</dbReference>